<feature type="signal peptide" evidence="1">
    <location>
        <begin position="1"/>
        <end position="17"/>
    </location>
</feature>
<keyword evidence="3" id="KW-1185">Reference proteome</keyword>
<name>A0A4U2Z4Z5_9BACT</name>
<dbReference type="OrthoDB" id="9924746at2"/>
<reference evidence="2 3" key="1">
    <citation type="submission" date="2019-04" db="EMBL/GenBank/DDBJ databases">
        <title>Sulfurimonas crateris sp. nov. a facultative anaerobic sulfur-oxidizing chemolithautotrophic bacterium isolated from a terrestrial mud vulcano.</title>
        <authorList>
            <person name="Ratnikova N.M."/>
            <person name="Slobodkin A.I."/>
            <person name="Merkel A.Y."/>
            <person name="Novikov A."/>
            <person name="Bonch-Osmolovskaya E.A."/>
            <person name="Slobodkina G.B."/>
        </authorList>
    </citation>
    <scope>NUCLEOTIDE SEQUENCE [LARGE SCALE GENOMIC DNA]</scope>
    <source>
        <strain evidence="2 3">SN118</strain>
    </source>
</reference>
<protein>
    <recommendedName>
        <fullName evidence="4">Penicillin-binding protein activator LpoB</fullName>
    </recommendedName>
</protein>
<evidence type="ECO:0000313" key="2">
    <source>
        <dbReference type="EMBL" id="TKI69248.1"/>
    </source>
</evidence>
<gene>
    <name evidence="2" type="ORF">FCU45_06920</name>
</gene>
<evidence type="ECO:0008006" key="4">
    <source>
        <dbReference type="Google" id="ProtNLM"/>
    </source>
</evidence>
<dbReference type="RefSeq" id="WP_137013683.1">
    <property type="nucleotide sequence ID" value="NZ_SZPX01000005.1"/>
</dbReference>
<proteinExistence type="predicted"/>
<comment type="caution">
    <text evidence="2">The sequence shown here is derived from an EMBL/GenBank/DDBJ whole genome shotgun (WGS) entry which is preliminary data.</text>
</comment>
<sequence length="244" mass="27407">MRYFLIIAAFFLSLAFADKSVVKSVTINQMLYPDKSFLEVKEIALDEAKKAAAKEIYGEVLISETVMVGGKVMDDVVRERSGGLVRIKGEPKFRNGENFGDIVVSIEAYATDEDLKNRAKYSPVKEFDIDASDEKISQIRRGFYGIWSGFIMRSEGSSSDVLIKITSSGEATINYIASNCGGELIIQKKEPTKVRFKQKLSYGDERCTDLLIVELKKVSDTQSLFMLLDEDDREVAKGTLYRDE</sequence>
<evidence type="ECO:0000256" key="1">
    <source>
        <dbReference type="SAM" id="SignalP"/>
    </source>
</evidence>
<keyword evidence="1" id="KW-0732">Signal</keyword>
<feature type="chain" id="PRO_5020593658" description="Penicillin-binding protein activator LpoB" evidence="1">
    <location>
        <begin position="18"/>
        <end position="244"/>
    </location>
</feature>
<accession>A0A4U2Z4Z5</accession>
<dbReference type="EMBL" id="SZPX01000005">
    <property type="protein sequence ID" value="TKI69248.1"/>
    <property type="molecule type" value="Genomic_DNA"/>
</dbReference>
<organism evidence="2 3">
    <name type="scientific">Sulfurimonas crateris</name>
    <dbReference type="NCBI Taxonomy" id="2574727"/>
    <lineage>
        <taxon>Bacteria</taxon>
        <taxon>Pseudomonadati</taxon>
        <taxon>Campylobacterota</taxon>
        <taxon>Epsilonproteobacteria</taxon>
        <taxon>Campylobacterales</taxon>
        <taxon>Sulfurimonadaceae</taxon>
        <taxon>Sulfurimonas</taxon>
    </lineage>
</organism>
<dbReference type="AlphaFoldDB" id="A0A4U2Z4Z5"/>
<dbReference type="Proteomes" id="UP000309561">
    <property type="component" value="Unassembled WGS sequence"/>
</dbReference>
<evidence type="ECO:0000313" key="3">
    <source>
        <dbReference type="Proteomes" id="UP000309561"/>
    </source>
</evidence>